<name>A0A8K0E1B9_9ROSA</name>
<feature type="compositionally biased region" description="Basic and acidic residues" evidence="1">
    <location>
        <begin position="210"/>
        <end position="226"/>
    </location>
</feature>
<comment type="caution">
    <text evidence="2">The sequence shown here is derived from an EMBL/GenBank/DDBJ whole genome shotgun (WGS) entry which is preliminary data.</text>
</comment>
<organism evidence="2 3">
    <name type="scientific">Rhamnella rubrinervis</name>
    <dbReference type="NCBI Taxonomy" id="2594499"/>
    <lineage>
        <taxon>Eukaryota</taxon>
        <taxon>Viridiplantae</taxon>
        <taxon>Streptophyta</taxon>
        <taxon>Embryophyta</taxon>
        <taxon>Tracheophyta</taxon>
        <taxon>Spermatophyta</taxon>
        <taxon>Magnoliopsida</taxon>
        <taxon>eudicotyledons</taxon>
        <taxon>Gunneridae</taxon>
        <taxon>Pentapetalae</taxon>
        <taxon>rosids</taxon>
        <taxon>fabids</taxon>
        <taxon>Rosales</taxon>
        <taxon>Rhamnaceae</taxon>
        <taxon>rhamnoid group</taxon>
        <taxon>Rhamneae</taxon>
        <taxon>Rhamnella</taxon>
    </lineage>
</organism>
<feature type="compositionally biased region" description="Polar residues" evidence="1">
    <location>
        <begin position="197"/>
        <end position="208"/>
    </location>
</feature>
<evidence type="ECO:0000313" key="3">
    <source>
        <dbReference type="Proteomes" id="UP000796880"/>
    </source>
</evidence>
<dbReference type="SUPFAM" id="SSF52540">
    <property type="entry name" value="P-loop containing nucleoside triphosphate hydrolases"/>
    <property type="match status" value="1"/>
</dbReference>
<evidence type="ECO:0000256" key="1">
    <source>
        <dbReference type="SAM" id="MobiDB-lite"/>
    </source>
</evidence>
<feature type="compositionally biased region" description="Polar residues" evidence="1">
    <location>
        <begin position="789"/>
        <end position="805"/>
    </location>
</feature>
<dbReference type="GO" id="GO:0032204">
    <property type="term" value="P:regulation of telomere maintenance"/>
    <property type="evidence" value="ECO:0007669"/>
    <property type="project" value="TreeGrafter"/>
</dbReference>
<dbReference type="EMBL" id="VOIH02000009">
    <property type="protein sequence ID" value="KAF3437779.1"/>
    <property type="molecule type" value="Genomic_DNA"/>
</dbReference>
<dbReference type="AlphaFoldDB" id="A0A8K0E1B9"/>
<dbReference type="Proteomes" id="UP000796880">
    <property type="component" value="Unassembled WGS sequence"/>
</dbReference>
<dbReference type="GO" id="GO:0005634">
    <property type="term" value="C:nucleus"/>
    <property type="evidence" value="ECO:0007669"/>
    <property type="project" value="InterPro"/>
</dbReference>
<dbReference type="FunFam" id="3.40.50.300:FF:000978">
    <property type="entry name" value="YLP motif-containing protein 1 isoform X3"/>
    <property type="match status" value="1"/>
</dbReference>
<dbReference type="Gene3D" id="3.40.50.300">
    <property type="entry name" value="P-loop containing nucleotide triphosphate hydrolases"/>
    <property type="match status" value="1"/>
</dbReference>
<keyword evidence="3" id="KW-1185">Reference proteome</keyword>
<sequence>MEHQQHQQWRPRPQIQGNICPTCSFSHFPFCPPLPSFNQNPRFPFEGNHSFQRPGFDPYRSPAGMHRPLLGNPNDGFVNPRPWGRNPQEQVAYAEGFVPPPPYEYGGNGFVGESDRNFKRPRVDDPNPAGISWDDERRLKLIREHGSVQSRQSEVGSNSVVEKNYGKHVYNMDRDKFQDHGFGSEEDRKHKKESDLASEQQFMSNGCHSYTKEGDSKNKGSTMDDSRCSHINSWQGPPYNEHRSIVTNNGDPNNLLPQHYGQHHHPVHMKRDIHAYGQPPLQEVNQGSVGNPHIRGVAARGTPNMYEPGVYLPRPGGGSFVPESLGQMQTSRFFGGQPPLPASPPPPLPMDPPKQPKLSLFPVPVSSSATMSSSCQPVPESQSLPQPYFHAKTFMHASASFVTEESQAFHGSLSKQYVGVDQPFPLKQSSLDKPTVVDASHIFKQPYRASRPDHFVIILRGLPGSGKSYMAKMLRDIEVENGGDAPRIHSMDDYFMTEVEKVEEADISKSTGSLRGKKRVMKKVMEYCYEPEMEEAYRSSMLKAFKKTLEEGVFTFIIVDDRNLRVADFAQFWAVAKSSGYEVYILEAPYKDPAGCAARNVHSFTQDDIQKMSGQWEESPSLYLQLDVKSLFNGDDLKKSGIQEVDMDMEDEENDDVLSGLQEKKPHKIIVAPVGNDALGSSSKEGQIWNTEEDQATEVKELGRSKWSNELEEDHTELTEVSKGNLNALSGLIQAYGKEAKSVRWGDQVGNTGFSIGAAKKTNMLSLVIGPGAGYNRKSNPLPEEECSTSKQNNGALKKQSNFQEQLRAERESFKAVFDRRHRRIGLDLEEE</sequence>
<protein>
    <recommendedName>
        <fullName evidence="4">YLP motif-containing protein 1</fullName>
    </recommendedName>
</protein>
<feature type="region of interest" description="Disordered" evidence="1">
    <location>
        <begin position="776"/>
        <end position="805"/>
    </location>
</feature>
<evidence type="ECO:0008006" key="4">
    <source>
        <dbReference type="Google" id="ProtNLM"/>
    </source>
</evidence>
<dbReference type="PANTHER" id="PTHR13413">
    <property type="entry name" value="YLP MOTIF CONTAINING PROTEIN NUCLEAR PROTEIN ZAP"/>
    <property type="match status" value="1"/>
</dbReference>
<feature type="compositionally biased region" description="Basic and acidic residues" evidence="1">
    <location>
        <begin position="176"/>
        <end position="195"/>
    </location>
</feature>
<proteinExistence type="predicted"/>
<feature type="region of interest" description="Disordered" evidence="1">
    <location>
        <begin position="176"/>
        <end position="226"/>
    </location>
</feature>
<dbReference type="PANTHER" id="PTHR13413:SF0">
    <property type="entry name" value="YLP MOTIF-CONTAINING PROTEIN 1"/>
    <property type="match status" value="1"/>
</dbReference>
<dbReference type="InterPro" id="IPR026314">
    <property type="entry name" value="YLP_motif_con_p1"/>
</dbReference>
<accession>A0A8K0E1B9</accession>
<evidence type="ECO:0000313" key="2">
    <source>
        <dbReference type="EMBL" id="KAF3437779.1"/>
    </source>
</evidence>
<gene>
    <name evidence="2" type="ORF">FNV43_RR20535</name>
</gene>
<dbReference type="InterPro" id="IPR027417">
    <property type="entry name" value="P-loop_NTPase"/>
</dbReference>
<reference evidence="2" key="1">
    <citation type="submission" date="2020-03" db="EMBL/GenBank/DDBJ databases">
        <title>A high-quality chromosome-level genome assembly of a woody plant with both climbing and erect habits, Rhamnella rubrinervis.</title>
        <authorList>
            <person name="Lu Z."/>
            <person name="Yang Y."/>
            <person name="Zhu X."/>
            <person name="Sun Y."/>
        </authorList>
    </citation>
    <scope>NUCLEOTIDE SEQUENCE</scope>
    <source>
        <strain evidence="2">BYM</strain>
        <tissue evidence="2">Leaf</tissue>
    </source>
</reference>
<dbReference type="OrthoDB" id="513595at2759"/>